<dbReference type="AlphaFoldDB" id="A0A1W1CI74"/>
<dbReference type="InterPro" id="IPR050706">
    <property type="entry name" value="Cyclic-di-GMP_PDE-like"/>
</dbReference>
<dbReference type="NCBIfam" id="TIGR00254">
    <property type="entry name" value="GGDEF"/>
    <property type="match status" value="1"/>
</dbReference>
<sequence>MPPKINKEKSYFIIVILISFIMFLSILFAYLQEVKRHIKNDYAYKQTLMKLYGYNEDLNTIFLHSYREIDNDKASKVIKKFDKILLLLNKADLIEDFKTLNVRIINASYYLETLQKKIIKERSDKDIQALIRKISFTLGQVFIGKVLDISLFNRHLITLEKYKHHSKSIQSFYMHSTKLTEDILLLQEVLKESKRLGLRKVIYEMHQVLRVENTNNKSKENIISMVFFFFSFVGMLVLIYLYLRILSQKEEMHRLAYHDSLTNLPNRLQFEEYINTLLLSNKKQQKEFMLLFIDLDRFKVINDSLGHDVGDEILIQVSKRLRGILGKDNFISRLGGDEFIAILEEKNHLEKIENILDLLIVEIRKPLLIREYSLNTTASIGIVKYPEDGKDKHTLLKYADSAMYAAKDKGKDTYAFYNTQLSVDMHRRLVLEQELVFALKEEEFSLVYQPQYALNSGKITGVEALVRWKNPVLGQVSPEEFISIAEDIGLIIELGYYIFKEACLAYMDWKRQGVDIEFIAINISSVQLRRHDTFEAFMKIIKETGIDPHHIEIELTERYIMEYTIEKLTILDKLRAIGCQVSIDDFGTGYSSMSYLKSLAIDTIKIDKSFVLDLPDNKHDVEVSKAIIVLSQTLGYKVIAEGIETEAQEALLSNYNCDMGQGYYFSKPISSEEIVKFYYQNEKVR</sequence>
<accession>A0A1W1CI74</accession>
<dbReference type="SMART" id="SM00052">
    <property type="entry name" value="EAL"/>
    <property type="match status" value="1"/>
</dbReference>
<dbReference type="InterPro" id="IPR035919">
    <property type="entry name" value="EAL_sf"/>
</dbReference>
<feature type="transmembrane region" description="Helical" evidence="1">
    <location>
        <begin position="222"/>
        <end position="243"/>
    </location>
</feature>
<evidence type="ECO:0000259" key="2">
    <source>
        <dbReference type="PROSITE" id="PS50883"/>
    </source>
</evidence>
<dbReference type="Gene3D" id="3.20.20.450">
    <property type="entry name" value="EAL domain"/>
    <property type="match status" value="1"/>
</dbReference>
<organism evidence="4">
    <name type="scientific">hydrothermal vent metagenome</name>
    <dbReference type="NCBI Taxonomy" id="652676"/>
    <lineage>
        <taxon>unclassified sequences</taxon>
        <taxon>metagenomes</taxon>
        <taxon>ecological metagenomes</taxon>
    </lineage>
</organism>
<dbReference type="PROSITE" id="PS50883">
    <property type="entry name" value="EAL"/>
    <property type="match status" value="1"/>
</dbReference>
<dbReference type="PANTHER" id="PTHR33121">
    <property type="entry name" value="CYCLIC DI-GMP PHOSPHODIESTERASE PDEF"/>
    <property type="match status" value="1"/>
</dbReference>
<dbReference type="Pfam" id="PF00990">
    <property type="entry name" value="GGDEF"/>
    <property type="match status" value="1"/>
</dbReference>
<dbReference type="CDD" id="cd01949">
    <property type="entry name" value="GGDEF"/>
    <property type="match status" value="1"/>
</dbReference>
<dbReference type="InterPro" id="IPR000160">
    <property type="entry name" value="GGDEF_dom"/>
</dbReference>
<evidence type="ECO:0000313" key="4">
    <source>
        <dbReference type="EMBL" id="SFV65413.1"/>
    </source>
</evidence>
<dbReference type="CDD" id="cd01948">
    <property type="entry name" value="EAL"/>
    <property type="match status" value="1"/>
</dbReference>
<dbReference type="PANTHER" id="PTHR33121:SF70">
    <property type="entry name" value="SIGNALING PROTEIN YKOW"/>
    <property type="match status" value="1"/>
</dbReference>
<dbReference type="InterPro" id="IPR029787">
    <property type="entry name" value="Nucleotide_cyclase"/>
</dbReference>
<dbReference type="PROSITE" id="PS50887">
    <property type="entry name" value="GGDEF"/>
    <property type="match status" value="1"/>
</dbReference>
<reference evidence="4" key="1">
    <citation type="submission" date="2016-10" db="EMBL/GenBank/DDBJ databases">
        <authorList>
            <person name="de Groot N.N."/>
        </authorList>
    </citation>
    <scope>NUCLEOTIDE SEQUENCE</scope>
</reference>
<feature type="domain" description="GGDEF" evidence="3">
    <location>
        <begin position="286"/>
        <end position="419"/>
    </location>
</feature>
<dbReference type="GO" id="GO:0071111">
    <property type="term" value="F:cyclic-guanylate-specific phosphodiesterase activity"/>
    <property type="evidence" value="ECO:0007669"/>
    <property type="project" value="InterPro"/>
</dbReference>
<dbReference type="InterPro" id="IPR001633">
    <property type="entry name" value="EAL_dom"/>
</dbReference>
<protein>
    <submittedName>
        <fullName evidence="4">Diguanylate cyclase/phosphodiesterase (GGDEF &amp; EAL domains) with PAS/PAC sensor(S)</fullName>
    </submittedName>
</protein>
<name>A0A1W1CI74_9ZZZZ</name>
<gene>
    <name evidence="4" type="ORF">MNB_SV-13-1600</name>
</gene>
<evidence type="ECO:0000256" key="1">
    <source>
        <dbReference type="SAM" id="Phobius"/>
    </source>
</evidence>
<keyword evidence="1" id="KW-1133">Transmembrane helix</keyword>
<dbReference type="SUPFAM" id="SSF55073">
    <property type="entry name" value="Nucleotide cyclase"/>
    <property type="match status" value="1"/>
</dbReference>
<evidence type="ECO:0000259" key="3">
    <source>
        <dbReference type="PROSITE" id="PS50887"/>
    </source>
</evidence>
<dbReference type="SUPFAM" id="SSF141868">
    <property type="entry name" value="EAL domain-like"/>
    <property type="match status" value="1"/>
</dbReference>
<dbReference type="InterPro" id="IPR043128">
    <property type="entry name" value="Rev_trsase/Diguanyl_cyclase"/>
</dbReference>
<keyword evidence="1" id="KW-0472">Membrane</keyword>
<proteinExistence type="predicted"/>
<dbReference type="Gene3D" id="3.30.70.270">
    <property type="match status" value="1"/>
</dbReference>
<feature type="domain" description="EAL" evidence="2">
    <location>
        <begin position="428"/>
        <end position="682"/>
    </location>
</feature>
<dbReference type="Pfam" id="PF00563">
    <property type="entry name" value="EAL"/>
    <property type="match status" value="1"/>
</dbReference>
<feature type="transmembrane region" description="Helical" evidence="1">
    <location>
        <begin position="12"/>
        <end position="31"/>
    </location>
</feature>
<dbReference type="SMART" id="SM00267">
    <property type="entry name" value="GGDEF"/>
    <property type="match status" value="1"/>
</dbReference>
<dbReference type="EMBL" id="FPHM01000093">
    <property type="protein sequence ID" value="SFV65413.1"/>
    <property type="molecule type" value="Genomic_DNA"/>
</dbReference>
<keyword evidence="1" id="KW-0812">Transmembrane</keyword>